<dbReference type="PROSITE" id="PS51257">
    <property type="entry name" value="PROKAR_LIPOPROTEIN"/>
    <property type="match status" value="1"/>
</dbReference>
<dbReference type="GeneID" id="99986212"/>
<dbReference type="OrthoDB" id="6385145at2"/>
<sequence>MERREALKNIGFGSAALFTSSMLFGALQGCSSAPTVDWVPTFFTPEEAAQLEKICEGICPPTSTPGAVEAGVPNYLDQSMKVIEKHPEADHFRKGMAVFVENFDKNQPVKFNKATTEQVTTAINEYYKKYDSDPSILKSYRESASDKAGEKSAQFLETHFVTQVVDSTFYAYFTSELVGETVMPYDPIPVQYQGCLPLEPGQMSWSNV</sequence>
<dbReference type="RefSeq" id="WP_090257870.1">
    <property type="nucleotide sequence ID" value="NZ_FOIR01000001.1"/>
</dbReference>
<proteinExistence type="predicted"/>
<dbReference type="InterPro" id="IPR027056">
    <property type="entry name" value="Gluconate_2DH_su3"/>
</dbReference>
<evidence type="ECO:0000313" key="1">
    <source>
        <dbReference type="EMBL" id="SEW05424.1"/>
    </source>
</evidence>
<keyword evidence="2" id="KW-1185">Reference proteome</keyword>
<dbReference type="STRING" id="1267423.SAMN05216290_1486"/>
<dbReference type="Proteomes" id="UP000199437">
    <property type="component" value="Unassembled WGS sequence"/>
</dbReference>
<evidence type="ECO:0000313" key="2">
    <source>
        <dbReference type="Proteomes" id="UP000199437"/>
    </source>
</evidence>
<gene>
    <name evidence="1" type="ORF">SAMN05216290_1486</name>
</gene>
<dbReference type="EMBL" id="FOIR01000001">
    <property type="protein sequence ID" value="SEW05424.1"/>
    <property type="molecule type" value="Genomic_DNA"/>
</dbReference>
<dbReference type="Pfam" id="PF13618">
    <property type="entry name" value="Gluconate_2-dh3"/>
    <property type="match status" value="1"/>
</dbReference>
<dbReference type="AlphaFoldDB" id="A0A1I0NUN0"/>
<accession>A0A1I0NUN0</accession>
<organism evidence="1 2">
    <name type="scientific">Roseivirga pacifica</name>
    <dbReference type="NCBI Taxonomy" id="1267423"/>
    <lineage>
        <taxon>Bacteria</taxon>
        <taxon>Pseudomonadati</taxon>
        <taxon>Bacteroidota</taxon>
        <taxon>Cytophagia</taxon>
        <taxon>Cytophagales</taxon>
        <taxon>Roseivirgaceae</taxon>
        <taxon>Roseivirga</taxon>
    </lineage>
</organism>
<protein>
    <submittedName>
        <fullName evidence="1">Gluconate 2-dehydrogenase subunit 3</fullName>
    </submittedName>
</protein>
<name>A0A1I0NUN0_9BACT</name>
<reference evidence="2" key="1">
    <citation type="submission" date="2016-10" db="EMBL/GenBank/DDBJ databases">
        <authorList>
            <person name="Varghese N."/>
            <person name="Submissions S."/>
        </authorList>
    </citation>
    <scope>NUCLEOTIDE SEQUENCE [LARGE SCALE GENOMIC DNA]</scope>
    <source>
        <strain evidence="2">CGMCC 1.12402</strain>
    </source>
</reference>